<dbReference type="AlphaFoldDB" id="A0A7W3TBC3"/>
<feature type="domain" description="DUF1918" evidence="2">
    <location>
        <begin position="1"/>
        <end position="57"/>
    </location>
</feature>
<dbReference type="Proteomes" id="UP000538929">
    <property type="component" value="Unassembled WGS sequence"/>
</dbReference>
<gene>
    <name evidence="3" type="ORF">FNQ90_06165</name>
</gene>
<evidence type="ECO:0000313" key="3">
    <source>
        <dbReference type="EMBL" id="MBB0243706.1"/>
    </source>
</evidence>
<dbReference type="Gene3D" id="2.30.30.440">
    <property type="entry name" value="Domain of unknown function DUF1918"/>
    <property type="match status" value="1"/>
</dbReference>
<sequence length="65" mass="7167">MQARTGDRVVTHGRVVGRPDRVSEIVEVLGHDGGPPYRVRSEDGHETVISPGPDSVVEHRDNARR</sequence>
<dbReference type="RefSeq" id="WP_143618896.1">
    <property type="nucleotide sequence ID" value="NZ_VJYJ02000134.1"/>
</dbReference>
<protein>
    <submittedName>
        <fullName evidence="3">DUF1918 domain-containing protein</fullName>
    </submittedName>
</protein>
<evidence type="ECO:0000256" key="1">
    <source>
        <dbReference type="SAM" id="MobiDB-lite"/>
    </source>
</evidence>
<dbReference type="EMBL" id="VKHT01000110">
    <property type="protein sequence ID" value="MBB0243706.1"/>
    <property type="molecule type" value="Genomic_DNA"/>
</dbReference>
<dbReference type="OrthoDB" id="4828144at2"/>
<evidence type="ECO:0000259" key="2">
    <source>
        <dbReference type="Pfam" id="PF08940"/>
    </source>
</evidence>
<dbReference type="InterPro" id="IPR015035">
    <property type="entry name" value="DUF1918"/>
</dbReference>
<feature type="region of interest" description="Disordered" evidence="1">
    <location>
        <begin position="29"/>
        <end position="65"/>
    </location>
</feature>
<proteinExistence type="predicted"/>
<reference evidence="4" key="1">
    <citation type="submission" date="2019-10" db="EMBL/GenBank/DDBJ databases">
        <title>Streptomyces sp. nov., a novel actinobacterium isolated from alkaline environment.</title>
        <authorList>
            <person name="Golinska P."/>
        </authorList>
    </citation>
    <scope>NUCLEOTIDE SEQUENCE [LARGE SCALE GENOMIC DNA]</scope>
    <source>
        <strain evidence="4">DSM 42118</strain>
    </source>
</reference>
<evidence type="ECO:0000313" key="4">
    <source>
        <dbReference type="Proteomes" id="UP000538929"/>
    </source>
</evidence>
<dbReference type="SUPFAM" id="SSF50118">
    <property type="entry name" value="Cell growth inhibitor/plasmid maintenance toxic component"/>
    <property type="match status" value="1"/>
</dbReference>
<accession>A0A7W3TBC3</accession>
<comment type="caution">
    <text evidence="3">The sequence shown here is derived from an EMBL/GenBank/DDBJ whole genome shotgun (WGS) entry which is preliminary data.</text>
</comment>
<name>A0A7W3TBC3_9ACTN</name>
<keyword evidence="4" id="KW-1185">Reference proteome</keyword>
<organism evidence="3 4">
    <name type="scientific">Streptomyces alkaliphilus</name>
    <dbReference type="NCBI Taxonomy" id="1472722"/>
    <lineage>
        <taxon>Bacteria</taxon>
        <taxon>Bacillati</taxon>
        <taxon>Actinomycetota</taxon>
        <taxon>Actinomycetes</taxon>
        <taxon>Kitasatosporales</taxon>
        <taxon>Streptomycetaceae</taxon>
        <taxon>Streptomyces</taxon>
    </lineage>
</organism>
<dbReference type="Pfam" id="PF08940">
    <property type="entry name" value="DUF1918"/>
    <property type="match status" value="1"/>
</dbReference>
<feature type="compositionally biased region" description="Basic and acidic residues" evidence="1">
    <location>
        <begin position="56"/>
        <end position="65"/>
    </location>
</feature>